<keyword evidence="3" id="KW-0812">Transmembrane</keyword>
<keyword evidence="3" id="KW-0472">Membrane</keyword>
<dbReference type="InterPro" id="IPR001461">
    <property type="entry name" value="Aspartic_peptidase_A1"/>
</dbReference>
<dbReference type="PANTHER" id="PTHR47966">
    <property type="entry name" value="BETA-SITE APP-CLEAVING ENZYME, ISOFORM A-RELATED"/>
    <property type="match status" value="1"/>
</dbReference>
<keyword evidence="3" id="KW-1133">Transmembrane helix</keyword>
<feature type="region of interest" description="Disordered" evidence="2">
    <location>
        <begin position="509"/>
        <end position="561"/>
    </location>
</feature>
<evidence type="ECO:0000256" key="3">
    <source>
        <dbReference type="SAM" id="Phobius"/>
    </source>
</evidence>
<accession>A0AA39WLE6</accession>
<keyword evidence="4" id="KW-0732">Signal</keyword>
<feature type="chain" id="PRO_5041297345" evidence="4">
    <location>
        <begin position="20"/>
        <end position="687"/>
    </location>
</feature>
<proteinExistence type="inferred from homology"/>
<dbReference type="PANTHER" id="PTHR47966:SF51">
    <property type="entry name" value="BETA-SITE APP-CLEAVING ENZYME, ISOFORM A-RELATED"/>
    <property type="match status" value="1"/>
</dbReference>
<dbReference type="InterPro" id="IPR033121">
    <property type="entry name" value="PEPTIDASE_A1"/>
</dbReference>
<gene>
    <name evidence="6" type="ORF">B0T14DRAFT_272892</name>
</gene>
<dbReference type="Pfam" id="PF00026">
    <property type="entry name" value="Asp"/>
    <property type="match status" value="1"/>
</dbReference>
<sequence>MRLETTIGILLALVAGSFSEDAPGPLVVPASQYFEGNDGPWSTFDVRVGTPEQYIRVLVSTASPHTLVPLAGDACSREVFGTVPPDCAVSRGNLYEVNDSSSWVNAGLYGINDNGVGLAANLGYDARVQFGLEHLGIGLNGPGFENKTVGLIAAPQPFYLSVIKETRRFMCTDLDNSGIFGLNSQPLNFTTLGNQSTPSFFTTLKDEKKIQSLSWSYTAGAKYRKSSPKPSASVSNSPSGLKQVYGQLIFSGYDTSRFKENAVSFTMAEDLTRDLVVSLHSVSYSGSNSATLLSTPIDIYIDSTDPNLWLPEEACDAFERAFGLTLDAKSGLYLVNDTHRNRLLGTNAEVSFRLSDVKPGGETVTIVFPYAAFDLTAKPPLVEEESRYFPLKRANNSGQYTLGRTFLQEAYLSVDYERKVFNVSACEWNQGAEENIVPITSKDSPNVGGGSSSSGSKLSGGTIAGIVIGSVLGGLLLIAAIAVFILRKRRKWIGTGFAVAAKKSEPAADESALKGPVFNDHSRHGSTPSSVPFSADDISGSRSRSTAEYARPASAAASDSAAAAAGTTVELDGDGTAVRPNTELDGHEIQTLPPVAENPKGVFELPGTEVAGAAVGSAAQRKGQDDARPPSAVGSLQSRDGSREGQNHSPPSPLTSTFDGNWGLERNSRADSLLVSPDHPTWRDGPF</sequence>
<dbReference type="PROSITE" id="PS51767">
    <property type="entry name" value="PEPTIDASE_A1"/>
    <property type="match status" value="1"/>
</dbReference>
<dbReference type="Proteomes" id="UP001175000">
    <property type="component" value="Unassembled WGS sequence"/>
</dbReference>
<evidence type="ECO:0000313" key="6">
    <source>
        <dbReference type="EMBL" id="KAK0617563.1"/>
    </source>
</evidence>
<evidence type="ECO:0000313" key="7">
    <source>
        <dbReference type="Proteomes" id="UP001175000"/>
    </source>
</evidence>
<feature type="region of interest" description="Disordered" evidence="2">
    <location>
        <begin position="614"/>
        <end position="664"/>
    </location>
</feature>
<dbReference type="SUPFAM" id="SSF50630">
    <property type="entry name" value="Acid proteases"/>
    <property type="match status" value="1"/>
</dbReference>
<keyword evidence="7" id="KW-1185">Reference proteome</keyword>
<dbReference type="GO" id="GO:0006508">
    <property type="term" value="P:proteolysis"/>
    <property type="evidence" value="ECO:0007669"/>
    <property type="project" value="InterPro"/>
</dbReference>
<dbReference type="GO" id="GO:0004190">
    <property type="term" value="F:aspartic-type endopeptidase activity"/>
    <property type="evidence" value="ECO:0007669"/>
    <property type="project" value="InterPro"/>
</dbReference>
<feature type="signal peptide" evidence="4">
    <location>
        <begin position="1"/>
        <end position="19"/>
    </location>
</feature>
<comment type="caution">
    <text evidence="6">The sequence shown here is derived from an EMBL/GenBank/DDBJ whole genome shotgun (WGS) entry which is preliminary data.</text>
</comment>
<evidence type="ECO:0000256" key="2">
    <source>
        <dbReference type="SAM" id="MobiDB-lite"/>
    </source>
</evidence>
<feature type="compositionally biased region" description="Low complexity" evidence="2">
    <location>
        <begin position="546"/>
        <end position="561"/>
    </location>
</feature>
<dbReference type="CDD" id="cd05471">
    <property type="entry name" value="pepsin_like"/>
    <property type="match status" value="1"/>
</dbReference>
<evidence type="ECO:0000256" key="1">
    <source>
        <dbReference type="ARBA" id="ARBA00007447"/>
    </source>
</evidence>
<protein>
    <submittedName>
        <fullName evidence="6">Aspartic peptidase domain-containing protein</fullName>
    </submittedName>
</protein>
<dbReference type="Gene3D" id="2.40.70.10">
    <property type="entry name" value="Acid Proteases"/>
    <property type="match status" value="2"/>
</dbReference>
<feature type="domain" description="Peptidase A1" evidence="5">
    <location>
        <begin position="42"/>
        <end position="424"/>
    </location>
</feature>
<evidence type="ECO:0000256" key="4">
    <source>
        <dbReference type="SAM" id="SignalP"/>
    </source>
</evidence>
<dbReference type="CDD" id="cd12087">
    <property type="entry name" value="TM_EGFR-like"/>
    <property type="match status" value="1"/>
</dbReference>
<comment type="similarity">
    <text evidence="1">Belongs to the peptidase A1 family.</text>
</comment>
<reference evidence="6" key="1">
    <citation type="submission" date="2023-06" db="EMBL/GenBank/DDBJ databases">
        <title>Genome-scale phylogeny and comparative genomics of the fungal order Sordariales.</title>
        <authorList>
            <consortium name="Lawrence Berkeley National Laboratory"/>
            <person name="Hensen N."/>
            <person name="Bonometti L."/>
            <person name="Westerberg I."/>
            <person name="Brannstrom I.O."/>
            <person name="Guillou S."/>
            <person name="Cros-Aarteil S."/>
            <person name="Calhoun S."/>
            <person name="Haridas S."/>
            <person name="Kuo A."/>
            <person name="Mondo S."/>
            <person name="Pangilinan J."/>
            <person name="Riley R."/>
            <person name="Labutti K."/>
            <person name="Andreopoulos B."/>
            <person name="Lipzen A."/>
            <person name="Chen C."/>
            <person name="Yanf M."/>
            <person name="Daum C."/>
            <person name="Ng V."/>
            <person name="Clum A."/>
            <person name="Steindorff A."/>
            <person name="Ohm R."/>
            <person name="Martin F."/>
            <person name="Silar P."/>
            <person name="Natvig D."/>
            <person name="Lalanne C."/>
            <person name="Gautier V."/>
            <person name="Ament-Velasquez S.L."/>
            <person name="Kruys A."/>
            <person name="Hutchinson M.I."/>
            <person name="Powell A.J."/>
            <person name="Barry K."/>
            <person name="Miller A.N."/>
            <person name="Grigoriev I.V."/>
            <person name="Debuchy R."/>
            <person name="Gladieux P."/>
            <person name="Thoren M.H."/>
            <person name="Johannesson H."/>
        </authorList>
    </citation>
    <scope>NUCLEOTIDE SEQUENCE</scope>
    <source>
        <strain evidence="6">CBS 606.72</strain>
    </source>
</reference>
<evidence type="ECO:0000259" key="5">
    <source>
        <dbReference type="PROSITE" id="PS51767"/>
    </source>
</evidence>
<dbReference type="InterPro" id="IPR021109">
    <property type="entry name" value="Peptidase_aspartic_dom_sf"/>
</dbReference>
<name>A0AA39WLE6_9PEZI</name>
<dbReference type="InterPro" id="IPR034164">
    <property type="entry name" value="Pepsin-like_dom"/>
</dbReference>
<organism evidence="6 7">
    <name type="scientific">Immersiella caudata</name>
    <dbReference type="NCBI Taxonomy" id="314043"/>
    <lineage>
        <taxon>Eukaryota</taxon>
        <taxon>Fungi</taxon>
        <taxon>Dikarya</taxon>
        <taxon>Ascomycota</taxon>
        <taxon>Pezizomycotina</taxon>
        <taxon>Sordariomycetes</taxon>
        <taxon>Sordariomycetidae</taxon>
        <taxon>Sordariales</taxon>
        <taxon>Lasiosphaeriaceae</taxon>
        <taxon>Immersiella</taxon>
    </lineage>
</organism>
<feature type="transmembrane region" description="Helical" evidence="3">
    <location>
        <begin position="463"/>
        <end position="486"/>
    </location>
</feature>
<dbReference type="EMBL" id="JAULSU010000005">
    <property type="protein sequence ID" value="KAK0617563.1"/>
    <property type="molecule type" value="Genomic_DNA"/>
</dbReference>
<dbReference type="GO" id="GO:0000324">
    <property type="term" value="C:fungal-type vacuole"/>
    <property type="evidence" value="ECO:0007669"/>
    <property type="project" value="TreeGrafter"/>
</dbReference>
<dbReference type="AlphaFoldDB" id="A0AA39WLE6"/>